<evidence type="ECO:0000256" key="6">
    <source>
        <dbReference type="ARBA" id="ARBA00023136"/>
    </source>
</evidence>
<keyword evidence="2" id="KW-0813">Transport</keyword>
<evidence type="ECO:0000256" key="4">
    <source>
        <dbReference type="ARBA" id="ARBA00022692"/>
    </source>
</evidence>
<evidence type="ECO:0000256" key="7">
    <source>
        <dbReference type="SAM" id="Phobius"/>
    </source>
</evidence>
<feature type="transmembrane region" description="Helical" evidence="7">
    <location>
        <begin position="254"/>
        <end position="273"/>
    </location>
</feature>
<feature type="transmembrane region" description="Helical" evidence="7">
    <location>
        <begin position="407"/>
        <end position="427"/>
    </location>
</feature>
<dbReference type="PROSITE" id="PS50850">
    <property type="entry name" value="MFS"/>
    <property type="match status" value="1"/>
</dbReference>
<dbReference type="InterPro" id="IPR011701">
    <property type="entry name" value="MFS"/>
</dbReference>
<organism evidence="9 10">
    <name type="scientific">Nocardia jiangxiensis</name>
    <dbReference type="NCBI Taxonomy" id="282685"/>
    <lineage>
        <taxon>Bacteria</taxon>
        <taxon>Bacillati</taxon>
        <taxon>Actinomycetota</taxon>
        <taxon>Actinomycetes</taxon>
        <taxon>Mycobacteriales</taxon>
        <taxon>Nocardiaceae</taxon>
        <taxon>Nocardia</taxon>
    </lineage>
</organism>
<feature type="transmembrane region" description="Helical" evidence="7">
    <location>
        <begin position="128"/>
        <end position="151"/>
    </location>
</feature>
<evidence type="ECO:0000313" key="10">
    <source>
        <dbReference type="Proteomes" id="UP001601992"/>
    </source>
</evidence>
<comment type="caution">
    <text evidence="9">The sequence shown here is derived from an EMBL/GenBank/DDBJ whole genome shotgun (WGS) entry which is preliminary data.</text>
</comment>
<dbReference type="PANTHER" id="PTHR43045:SF1">
    <property type="entry name" value="SHIKIMATE TRANSPORTER"/>
    <property type="match status" value="1"/>
</dbReference>
<evidence type="ECO:0000256" key="1">
    <source>
        <dbReference type="ARBA" id="ARBA00004651"/>
    </source>
</evidence>
<feature type="transmembrane region" description="Helical" evidence="7">
    <location>
        <begin position="285"/>
        <end position="304"/>
    </location>
</feature>
<accession>A0ABW6SE83</accession>
<feature type="transmembrane region" description="Helical" evidence="7">
    <location>
        <begin position="197"/>
        <end position="218"/>
    </location>
</feature>
<evidence type="ECO:0000256" key="2">
    <source>
        <dbReference type="ARBA" id="ARBA00022448"/>
    </source>
</evidence>
<dbReference type="SUPFAM" id="SSF103473">
    <property type="entry name" value="MFS general substrate transporter"/>
    <property type="match status" value="1"/>
</dbReference>
<dbReference type="RefSeq" id="WP_387406895.1">
    <property type="nucleotide sequence ID" value="NZ_JBIAQY010000028.1"/>
</dbReference>
<dbReference type="Proteomes" id="UP001601992">
    <property type="component" value="Unassembled WGS sequence"/>
</dbReference>
<feature type="domain" description="Major facilitator superfamily (MFS) profile" evidence="8">
    <location>
        <begin position="26"/>
        <end position="434"/>
    </location>
</feature>
<feature type="transmembrane region" description="Helical" evidence="7">
    <location>
        <begin position="163"/>
        <end position="185"/>
    </location>
</feature>
<sequence length="435" mass="45657">MAIFESEPPVQPRSFSVERASVARRAGISAAVGTGIEFFDFTIYAYLATTIAPLFFAAHDQMVGLLATLGVYAIGYIARPLGAVIFGRLGDQRGRRPTLLLTVTLMGVATALTGLLPTYATIGVAAPILLTVLRIGQSIAAGGEIGGAAVLVAESAPRKRRGILGSSTSLGATIGATLAALVVGVVSLLPGHALATWGWRATFLISVPLLIVCLIYRLRVEESPIFQQMVAEHTPVKAPVSGVLARRKKGLLKVALITFAVTTTGKLSSLYLVVHFAELGYPVSVSVWFAASFTLASATVMVYAGHLSDQWGRRRIMTIGFGGFIALAIPAYLLMDVNLIAAAVLVLILNLFHGLNLAVYFTAFAEQFPNEFRYTGVALGYNLGSVIGGVAASLVATALVASTGIAISPSFYIVFAAVIGLATLGTLRDRSQAEL</sequence>
<keyword evidence="10" id="KW-1185">Reference proteome</keyword>
<dbReference type="Pfam" id="PF07690">
    <property type="entry name" value="MFS_1"/>
    <property type="match status" value="1"/>
</dbReference>
<reference evidence="9 10" key="1">
    <citation type="submission" date="2024-10" db="EMBL/GenBank/DDBJ databases">
        <title>The Natural Products Discovery Center: Release of the First 8490 Sequenced Strains for Exploring Actinobacteria Biosynthetic Diversity.</title>
        <authorList>
            <person name="Kalkreuter E."/>
            <person name="Kautsar S.A."/>
            <person name="Yang D."/>
            <person name="Bader C.D."/>
            <person name="Teijaro C.N."/>
            <person name="Fluegel L."/>
            <person name="Davis C.M."/>
            <person name="Simpson J.R."/>
            <person name="Lauterbach L."/>
            <person name="Steele A.D."/>
            <person name="Gui C."/>
            <person name="Meng S."/>
            <person name="Li G."/>
            <person name="Viehrig K."/>
            <person name="Ye F."/>
            <person name="Su P."/>
            <person name="Kiefer A.F."/>
            <person name="Nichols A."/>
            <person name="Cepeda A.J."/>
            <person name="Yan W."/>
            <person name="Fan B."/>
            <person name="Jiang Y."/>
            <person name="Adhikari A."/>
            <person name="Zheng C.-J."/>
            <person name="Schuster L."/>
            <person name="Cowan T.M."/>
            <person name="Smanski M.J."/>
            <person name="Chevrette M.G."/>
            <person name="De Carvalho L.P.S."/>
            <person name="Shen B."/>
        </authorList>
    </citation>
    <scope>NUCLEOTIDE SEQUENCE [LARGE SCALE GENOMIC DNA]</scope>
    <source>
        <strain evidence="9 10">NPDC002593</strain>
    </source>
</reference>
<gene>
    <name evidence="9" type="ORF">ACFYXQ_43080</name>
</gene>
<dbReference type="InterPro" id="IPR036259">
    <property type="entry name" value="MFS_trans_sf"/>
</dbReference>
<feature type="transmembrane region" description="Helical" evidence="7">
    <location>
        <begin position="377"/>
        <end position="401"/>
    </location>
</feature>
<evidence type="ECO:0000313" key="9">
    <source>
        <dbReference type="EMBL" id="MFF3574554.1"/>
    </source>
</evidence>
<dbReference type="Gene3D" id="1.20.1250.20">
    <property type="entry name" value="MFS general substrate transporter like domains"/>
    <property type="match status" value="2"/>
</dbReference>
<keyword evidence="4 7" id="KW-0812">Transmembrane</keyword>
<keyword evidence="5 7" id="KW-1133">Transmembrane helix</keyword>
<feature type="transmembrane region" description="Helical" evidence="7">
    <location>
        <begin position="316"/>
        <end position="334"/>
    </location>
</feature>
<protein>
    <submittedName>
        <fullName evidence="9">MFS transporter</fullName>
    </submittedName>
</protein>
<keyword evidence="3" id="KW-1003">Cell membrane</keyword>
<feature type="transmembrane region" description="Helical" evidence="7">
    <location>
        <begin position="340"/>
        <end position="365"/>
    </location>
</feature>
<keyword evidence="6 7" id="KW-0472">Membrane</keyword>
<comment type="subcellular location">
    <subcellularLocation>
        <location evidence="1">Cell membrane</location>
        <topology evidence="1">Multi-pass membrane protein</topology>
    </subcellularLocation>
</comment>
<dbReference type="EMBL" id="JBIAQY010000028">
    <property type="protein sequence ID" value="MFF3574554.1"/>
    <property type="molecule type" value="Genomic_DNA"/>
</dbReference>
<name>A0ABW6SE83_9NOCA</name>
<evidence type="ECO:0000256" key="3">
    <source>
        <dbReference type="ARBA" id="ARBA00022475"/>
    </source>
</evidence>
<feature type="transmembrane region" description="Helical" evidence="7">
    <location>
        <begin position="99"/>
        <end position="122"/>
    </location>
</feature>
<proteinExistence type="predicted"/>
<dbReference type="PANTHER" id="PTHR43045">
    <property type="entry name" value="SHIKIMATE TRANSPORTER"/>
    <property type="match status" value="1"/>
</dbReference>
<feature type="transmembrane region" description="Helical" evidence="7">
    <location>
        <begin position="64"/>
        <end position="87"/>
    </location>
</feature>
<evidence type="ECO:0000256" key="5">
    <source>
        <dbReference type="ARBA" id="ARBA00022989"/>
    </source>
</evidence>
<dbReference type="InterPro" id="IPR020846">
    <property type="entry name" value="MFS_dom"/>
</dbReference>
<evidence type="ECO:0000259" key="8">
    <source>
        <dbReference type="PROSITE" id="PS50850"/>
    </source>
</evidence>